<proteinExistence type="predicted"/>
<accession>A0A917X1J4</accession>
<organism evidence="1 2">
    <name type="scientific">Micromonospora sonchi</name>
    <dbReference type="NCBI Taxonomy" id="1763543"/>
    <lineage>
        <taxon>Bacteria</taxon>
        <taxon>Bacillati</taxon>
        <taxon>Actinomycetota</taxon>
        <taxon>Actinomycetes</taxon>
        <taxon>Micromonosporales</taxon>
        <taxon>Micromonosporaceae</taxon>
        <taxon>Micromonospora</taxon>
    </lineage>
</organism>
<dbReference type="AlphaFoldDB" id="A0A917X1J4"/>
<sequence>MGDVSCSGPPNWQPARVVASKADASAVAVVERNGVNWFLLMRRGAVPVTGGTTILSGYRGRACRTVCAEACKTLPMPGAVVKRGDRRRFGTRIPHVGVTRCFPMLTLAA</sequence>
<dbReference type="EMBL" id="BMNB01000018">
    <property type="protein sequence ID" value="GGM50479.1"/>
    <property type="molecule type" value="Genomic_DNA"/>
</dbReference>
<evidence type="ECO:0000313" key="2">
    <source>
        <dbReference type="Proteomes" id="UP000608890"/>
    </source>
</evidence>
<reference evidence="1" key="1">
    <citation type="journal article" date="2014" name="Int. J. Syst. Evol. Microbiol.">
        <title>Complete genome sequence of Corynebacterium casei LMG S-19264T (=DSM 44701T), isolated from a smear-ripened cheese.</title>
        <authorList>
            <consortium name="US DOE Joint Genome Institute (JGI-PGF)"/>
            <person name="Walter F."/>
            <person name="Albersmeier A."/>
            <person name="Kalinowski J."/>
            <person name="Ruckert C."/>
        </authorList>
    </citation>
    <scope>NUCLEOTIDE SEQUENCE</scope>
    <source>
        <strain evidence="1">CGMCC 4.7312</strain>
    </source>
</reference>
<name>A0A917X1J4_9ACTN</name>
<evidence type="ECO:0000313" key="1">
    <source>
        <dbReference type="EMBL" id="GGM50479.1"/>
    </source>
</evidence>
<keyword evidence="2" id="KW-1185">Reference proteome</keyword>
<reference evidence="1" key="2">
    <citation type="submission" date="2020-09" db="EMBL/GenBank/DDBJ databases">
        <authorList>
            <person name="Sun Q."/>
            <person name="Zhou Y."/>
        </authorList>
    </citation>
    <scope>NUCLEOTIDE SEQUENCE</scope>
    <source>
        <strain evidence="1">CGMCC 4.7312</strain>
    </source>
</reference>
<dbReference type="Proteomes" id="UP000608890">
    <property type="component" value="Unassembled WGS sequence"/>
</dbReference>
<protein>
    <submittedName>
        <fullName evidence="1">Uncharacterized protein</fullName>
    </submittedName>
</protein>
<comment type="caution">
    <text evidence="1">The sequence shown here is derived from an EMBL/GenBank/DDBJ whole genome shotgun (WGS) entry which is preliminary data.</text>
</comment>
<gene>
    <name evidence="1" type="ORF">GCM10011608_39240</name>
</gene>